<accession>A0A131Z719</accession>
<dbReference type="SMART" id="SM00338">
    <property type="entry name" value="BRLZ"/>
    <property type="match status" value="1"/>
</dbReference>
<dbReference type="GO" id="GO:0006351">
    <property type="term" value="P:DNA-templated transcription"/>
    <property type="evidence" value="ECO:0007669"/>
    <property type="project" value="InterPro"/>
</dbReference>
<proteinExistence type="predicted"/>
<feature type="region of interest" description="Disordered" evidence="1">
    <location>
        <begin position="227"/>
        <end position="323"/>
    </location>
</feature>
<dbReference type="GO" id="GO:0000978">
    <property type="term" value="F:RNA polymerase II cis-regulatory region sequence-specific DNA binding"/>
    <property type="evidence" value="ECO:0007669"/>
    <property type="project" value="TreeGrafter"/>
</dbReference>
<protein>
    <submittedName>
        <fullName evidence="3">Basic region leucine zipper transcription factor</fullName>
    </submittedName>
</protein>
<dbReference type="InterPro" id="IPR004827">
    <property type="entry name" value="bZIP"/>
</dbReference>
<feature type="non-terminal residue" evidence="3">
    <location>
        <position position="1"/>
    </location>
</feature>
<dbReference type="GO" id="GO:0000981">
    <property type="term" value="F:DNA-binding transcription factor activity, RNA polymerase II-specific"/>
    <property type="evidence" value="ECO:0007669"/>
    <property type="project" value="TreeGrafter"/>
</dbReference>
<dbReference type="Gene3D" id="1.20.5.170">
    <property type="match status" value="1"/>
</dbReference>
<dbReference type="AlphaFoldDB" id="A0A131Z719"/>
<name>A0A131Z719_RHIAP</name>
<evidence type="ECO:0000313" key="3">
    <source>
        <dbReference type="EMBL" id="JAP87159.1"/>
    </source>
</evidence>
<reference evidence="3" key="1">
    <citation type="journal article" date="2016" name="Ticks Tick Borne Dis.">
        <title>De novo assembly and annotation of the salivary gland transcriptome of Rhipicephalus appendiculatus male and female ticks during blood feeding.</title>
        <authorList>
            <person name="de Castro M.H."/>
            <person name="de Klerk D."/>
            <person name="Pienaar R."/>
            <person name="Latif A.A."/>
            <person name="Rees D.J."/>
            <person name="Mans B.J."/>
        </authorList>
    </citation>
    <scope>NUCLEOTIDE SEQUENCE</scope>
    <source>
        <tissue evidence="3">Salivary glands</tissue>
    </source>
</reference>
<dbReference type="Pfam" id="PF07716">
    <property type="entry name" value="bZIP_2"/>
    <property type="match status" value="1"/>
</dbReference>
<feature type="compositionally biased region" description="Low complexity" evidence="1">
    <location>
        <begin position="268"/>
        <end position="295"/>
    </location>
</feature>
<evidence type="ECO:0000259" key="2">
    <source>
        <dbReference type="PROSITE" id="PS50217"/>
    </source>
</evidence>
<dbReference type="SUPFAM" id="SSF57959">
    <property type="entry name" value="Leucine zipper domain"/>
    <property type="match status" value="1"/>
</dbReference>
<organism evidence="3">
    <name type="scientific">Rhipicephalus appendiculatus</name>
    <name type="common">Brown ear tick</name>
    <dbReference type="NCBI Taxonomy" id="34631"/>
    <lineage>
        <taxon>Eukaryota</taxon>
        <taxon>Metazoa</taxon>
        <taxon>Ecdysozoa</taxon>
        <taxon>Arthropoda</taxon>
        <taxon>Chelicerata</taxon>
        <taxon>Arachnida</taxon>
        <taxon>Acari</taxon>
        <taxon>Parasitiformes</taxon>
        <taxon>Ixodida</taxon>
        <taxon>Ixodoidea</taxon>
        <taxon>Ixodidae</taxon>
        <taxon>Rhipicephalinae</taxon>
        <taxon>Rhipicephalus</taxon>
        <taxon>Rhipicephalus</taxon>
    </lineage>
</organism>
<dbReference type="CDD" id="cd14813">
    <property type="entry name" value="bZIP_BmCbz-like"/>
    <property type="match status" value="1"/>
</dbReference>
<dbReference type="PROSITE" id="PS50217">
    <property type="entry name" value="BZIP"/>
    <property type="match status" value="1"/>
</dbReference>
<feature type="compositionally biased region" description="Basic and acidic residues" evidence="1">
    <location>
        <begin position="347"/>
        <end position="362"/>
    </location>
</feature>
<feature type="region of interest" description="Disordered" evidence="1">
    <location>
        <begin position="340"/>
        <end position="362"/>
    </location>
</feature>
<sequence>FFFFFFAARWCPTRVKLADASCRNKCAKVTDYSRLVLNPFGAKLQLTTDSDLLRPILAGDPNSTMLSTWSVTGMAKNHHCISVVYRDTTQADYDASGEAVNRSSSRHASSSSSHLDTGDASFFFDDLAKPYVESSNLKESAQPPFVPLDDSFLFDLSHFENLPVDLNSPTPRMYNGLAQDKVLTSLDKPTTETGLPGQAFSPATMDMWEQNETFQDLEKLIQEGKAPTVLPPASSQPCYTLPSSLPSHQISSTSSGTVSAAPSRSCNSSPSTTSQTTWQLQPPPASTATTTTTTPVSIKRPLSPVCEPGPSHASGRCSPKLQKLEEPPRYTDMRVKNNMASRRSRMTRKEKELEMEKRASELEQENELLRIKVKNLEELTDRLKKHLISSIVKK</sequence>
<feature type="domain" description="BZIP" evidence="2">
    <location>
        <begin position="327"/>
        <end position="390"/>
    </location>
</feature>
<dbReference type="InterPro" id="IPR031106">
    <property type="entry name" value="C/EBP"/>
</dbReference>
<evidence type="ECO:0000256" key="1">
    <source>
        <dbReference type="SAM" id="MobiDB-lite"/>
    </source>
</evidence>
<dbReference type="InterPro" id="IPR046347">
    <property type="entry name" value="bZIP_sf"/>
</dbReference>
<dbReference type="PANTHER" id="PTHR23334:SF20">
    <property type="entry name" value="BASIC LEUCINE ZIPPER 24"/>
    <property type="match status" value="1"/>
</dbReference>
<dbReference type="PANTHER" id="PTHR23334">
    <property type="entry name" value="CCAAT/ENHANCER BINDING PROTEIN"/>
    <property type="match status" value="1"/>
</dbReference>
<feature type="compositionally biased region" description="Polar residues" evidence="1">
    <location>
        <begin position="233"/>
        <end position="267"/>
    </location>
</feature>
<dbReference type="EMBL" id="GEDV01001398">
    <property type="protein sequence ID" value="JAP87159.1"/>
    <property type="molecule type" value="Transcribed_RNA"/>
</dbReference>